<dbReference type="EMBL" id="BAVS01000001">
    <property type="protein sequence ID" value="GAE91291.1"/>
    <property type="molecule type" value="Genomic_DNA"/>
</dbReference>
<reference evidence="2 3" key="1">
    <citation type="journal article" date="2014" name="Genome Announc.">
        <title>Draft Genome Sequence of the Boron-Tolerant and Moderately Halotolerant Bacterium Gracilibacillus boraciitolerans JCM 21714T.</title>
        <authorList>
            <person name="Ahmed I."/>
            <person name="Oshima K."/>
            <person name="Suda W."/>
            <person name="Kitamura K."/>
            <person name="Iida T."/>
            <person name="Ohmori Y."/>
            <person name="Fujiwara T."/>
            <person name="Hattori M."/>
            <person name="Ohkuma M."/>
        </authorList>
    </citation>
    <scope>NUCLEOTIDE SEQUENCE [LARGE SCALE GENOMIC DNA]</scope>
    <source>
        <strain evidence="2 3">JCM 21714</strain>
    </source>
</reference>
<dbReference type="Pfam" id="PF01521">
    <property type="entry name" value="Fe-S_biosyn"/>
    <property type="match status" value="1"/>
</dbReference>
<gene>
    <name evidence="2" type="ORF">JCM21714_237</name>
</gene>
<evidence type="ECO:0000259" key="1">
    <source>
        <dbReference type="Pfam" id="PF01521"/>
    </source>
</evidence>
<accession>W4VDN0</accession>
<sequence length="76" mass="8588">MELMITNQALDKLTELDSSRLMILALTYDTEGCGCGVNGMPTFALITKKQRNHIDVMCKDREVVVDKMESVFFAEK</sequence>
<organism evidence="2 3">
    <name type="scientific">Gracilibacillus boraciitolerans JCM 21714</name>
    <dbReference type="NCBI Taxonomy" id="1298598"/>
    <lineage>
        <taxon>Bacteria</taxon>
        <taxon>Bacillati</taxon>
        <taxon>Bacillota</taxon>
        <taxon>Bacilli</taxon>
        <taxon>Bacillales</taxon>
        <taxon>Bacillaceae</taxon>
        <taxon>Gracilibacillus</taxon>
    </lineage>
</organism>
<dbReference type="RefSeq" id="WP_052000313.1">
    <property type="nucleotide sequence ID" value="NZ_BAVS01000001.1"/>
</dbReference>
<dbReference type="InterPro" id="IPR035903">
    <property type="entry name" value="HesB-like_dom_sf"/>
</dbReference>
<keyword evidence="3" id="KW-1185">Reference proteome</keyword>
<dbReference type="InterPro" id="IPR000361">
    <property type="entry name" value="ATAP_core_dom"/>
</dbReference>
<dbReference type="AlphaFoldDB" id="W4VDN0"/>
<proteinExistence type="predicted"/>
<evidence type="ECO:0000313" key="2">
    <source>
        <dbReference type="EMBL" id="GAE91291.1"/>
    </source>
</evidence>
<feature type="domain" description="Core" evidence="1">
    <location>
        <begin position="1"/>
        <end position="75"/>
    </location>
</feature>
<dbReference type="Proteomes" id="UP000019102">
    <property type="component" value="Unassembled WGS sequence"/>
</dbReference>
<protein>
    <recommendedName>
        <fullName evidence="1">Core domain-containing protein</fullName>
    </recommendedName>
</protein>
<dbReference type="STRING" id="1298598.JCM21714_237"/>
<dbReference type="OrthoDB" id="2361087at2"/>
<evidence type="ECO:0000313" key="3">
    <source>
        <dbReference type="Proteomes" id="UP000019102"/>
    </source>
</evidence>
<dbReference type="SUPFAM" id="SSF89360">
    <property type="entry name" value="HesB-like domain"/>
    <property type="match status" value="1"/>
</dbReference>
<dbReference type="eggNOG" id="COG0316">
    <property type="taxonomic scope" value="Bacteria"/>
</dbReference>
<name>W4VDN0_9BACI</name>
<comment type="caution">
    <text evidence="2">The sequence shown here is derived from an EMBL/GenBank/DDBJ whole genome shotgun (WGS) entry which is preliminary data.</text>
</comment>